<protein>
    <recommendedName>
        <fullName evidence="4">Integral membrane protein</fullName>
    </recommendedName>
</protein>
<reference evidence="3" key="1">
    <citation type="journal article" date="2018" name="Nat. Microbiol.">
        <title>Leveraging single-cell genomics to expand the fungal tree of life.</title>
        <authorList>
            <person name="Ahrendt S.R."/>
            <person name="Quandt C.A."/>
            <person name="Ciobanu D."/>
            <person name="Clum A."/>
            <person name="Salamov A."/>
            <person name="Andreopoulos B."/>
            <person name="Cheng J.F."/>
            <person name="Woyke T."/>
            <person name="Pelin A."/>
            <person name="Henrissat B."/>
            <person name="Reynolds N.K."/>
            <person name="Benny G.L."/>
            <person name="Smith M.E."/>
            <person name="James T.Y."/>
            <person name="Grigoriev I.V."/>
        </authorList>
    </citation>
    <scope>NUCLEOTIDE SEQUENCE [LARGE SCALE GENOMIC DNA]</scope>
    <source>
        <strain evidence="3">RSA 1356</strain>
    </source>
</reference>
<dbReference type="Proteomes" id="UP000271241">
    <property type="component" value="Unassembled WGS sequence"/>
</dbReference>
<keyword evidence="1" id="KW-0472">Membrane</keyword>
<keyword evidence="3" id="KW-1185">Reference proteome</keyword>
<feature type="transmembrane region" description="Helical" evidence="1">
    <location>
        <begin position="95"/>
        <end position="114"/>
    </location>
</feature>
<name>A0A4V1IWD9_9FUNG</name>
<dbReference type="EMBL" id="KZ992749">
    <property type="protein sequence ID" value="RKP07219.1"/>
    <property type="molecule type" value="Genomic_DNA"/>
</dbReference>
<dbReference type="AlphaFoldDB" id="A0A4V1IWD9"/>
<organism evidence="2 3">
    <name type="scientific">Thamnocephalis sphaerospora</name>
    <dbReference type="NCBI Taxonomy" id="78915"/>
    <lineage>
        <taxon>Eukaryota</taxon>
        <taxon>Fungi</taxon>
        <taxon>Fungi incertae sedis</taxon>
        <taxon>Zoopagomycota</taxon>
        <taxon>Zoopagomycotina</taxon>
        <taxon>Zoopagomycetes</taxon>
        <taxon>Zoopagales</taxon>
        <taxon>Sigmoideomycetaceae</taxon>
        <taxon>Thamnocephalis</taxon>
    </lineage>
</organism>
<keyword evidence="1" id="KW-1133">Transmembrane helix</keyword>
<feature type="transmembrane region" description="Helical" evidence="1">
    <location>
        <begin position="54"/>
        <end position="75"/>
    </location>
</feature>
<sequence>MSFFNDRTQMTVSNNVQNSVFVIMLTVMFWMFFSNGRNGCSLLYARRHTRGARLYVPVLNIVPNLIGAIICAYVAVQRAWPGFANCSTITALDAFEIALGTTSIVGILFIRVYYAWMRHRWLLFLGSTLIFANFIVGTVSFFAMPVHADENGTCIMVTEAYWPLTKFITDIITNLTLSGLYLYVLSRAFHAGFSTTLYAELRHEGFIATFLVIVSSTATAVIVLLDLVPGNAPYIYGVDTLINATLISRMLCRRHNSGSYTRTTLKLQTMGNTSG</sequence>
<evidence type="ECO:0008006" key="4">
    <source>
        <dbReference type="Google" id="ProtNLM"/>
    </source>
</evidence>
<feature type="transmembrane region" description="Helical" evidence="1">
    <location>
        <begin position="16"/>
        <end position="33"/>
    </location>
</feature>
<evidence type="ECO:0000256" key="1">
    <source>
        <dbReference type="SAM" id="Phobius"/>
    </source>
</evidence>
<gene>
    <name evidence="2" type="ORF">THASP1DRAFT_30967</name>
</gene>
<keyword evidence="1" id="KW-0812">Transmembrane</keyword>
<accession>A0A4V1IWD9</accession>
<feature type="transmembrane region" description="Helical" evidence="1">
    <location>
        <begin position="121"/>
        <end position="144"/>
    </location>
</feature>
<evidence type="ECO:0000313" key="3">
    <source>
        <dbReference type="Proteomes" id="UP000271241"/>
    </source>
</evidence>
<feature type="transmembrane region" description="Helical" evidence="1">
    <location>
        <begin position="206"/>
        <end position="228"/>
    </location>
</feature>
<evidence type="ECO:0000313" key="2">
    <source>
        <dbReference type="EMBL" id="RKP07219.1"/>
    </source>
</evidence>
<feature type="transmembrane region" description="Helical" evidence="1">
    <location>
        <begin position="164"/>
        <end position="185"/>
    </location>
</feature>
<proteinExistence type="predicted"/>